<protein>
    <submittedName>
        <fullName evidence="2">DUF1800 domain-containing protein</fullName>
    </submittedName>
</protein>
<reference evidence="2 3" key="1">
    <citation type="submission" date="2020-10" db="EMBL/GenBank/DDBJ databases">
        <title>Wide distribution of Phycisphaera-like planctomycetes from WD2101 soil group in peatlands and genome analysis of the first cultivated representative.</title>
        <authorList>
            <person name="Dedysh S.N."/>
            <person name="Beletsky A.V."/>
            <person name="Ivanova A."/>
            <person name="Kulichevskaya I.S."/>
            <person name="Suzina N.E."/>
            <person name="Philippov D.A."/>
            <person name="Rakitin A.L."/>
            <person name="Mardanov A.V."/>
            <person name="Ravin N.V."/>
        </authorList>
    </citation>
    <scope>NUCLEOTIDE SEQUENCE [LARGE SCALE GENOMIC DNA]</scope>
    <source>
        <strain evidence="2 3">M1803</strain>
    </source>
</reference>
<dbReference type="KEGG" id="hbs:IPV69_01675"/>
<proteinExistence type="predicted"/>
<evidence type="ECO:0000313" key="3">
    <source>
        <dbReference type="Proteomes" id="UP000593765"/>
    </source>
</evidence>
<accession>A0A7M2WX52</accession>
<evidence type="ECO:0000313" key="2">
    <source>
        <dbReference type="EMBL" id="QOV90108.1"/>
    </source>
</evidence>
<sequence length="609" mass="67565">MSTAKPASLRHLWTRVPLAMVLLLVSTTVHAGSAPEGSAARSLPEDQKILHALNRLGFGARPGDVERVRAMGLDDYIRQQLDPTKIDDKACEKAVEPLDTLKMSSEHFMGQFFEDIKFFLQMQMASGNADDMKMRFGVDLPNDKKALSKDNPYQQNGLPNLGALAKRDSIRCMAELQQAKLMRAALSERQLQEVMVDFWSNHFNVDMRKNACRALIVAHDRDVIRTNALGKFHDLLSAVAHSPAMLAYLDNNENSVARERGAIETKLIEWYVSYKFGYSVKGQISNKEGPNENYGRELLELHTLGVDGGYTQKDVQEVARCFSGWSYSGMGGKFEFNKNRHDQGEKTVLGVRLPKDHGIKDGEDVLKLLSRHPSTAKFISRKLCQRFVSDEPPTELVERVAKVFTGTGGDIRKVIESIVNSDAFYAPTAVRSKIKSPFEYAVSAVRATGGEFTGRGWGMFGKLSYIEEGGALLGNDPKLSKEKKKSLNWHVHDMGQPLLAFAAPTGYPELSSKWVSPSALIDRLNFAVALTESDMKDIKVDVSRLLGKKVDADNAEAVIERLAATLLHQPLSDATKATLLRSLDVKEGRTIDIKKAAGLILGSPEFQRR</sequence>
<dbReference type="RefSeq" id="WP_206293180.1">
    <property type="nucleotide sequence ID" value="NZ_CP063458.1"/>
</dbReference>
<keyword evidence="3" id="KW-1185">Reference proteome</keyword>
<organism evidence="2 3">
    <name type="scientific">Humisphaera borealis</name>
    <dbReference type="NCBI Taxonomy" id="2807512"/>
    <lineage>
        <taxon>Bacteria</taxon>
        <taxon>Pseudomonadati</taxon>
        <taxon>Planctomycetota</taxon>
        <taxon>Phycisphaerae</taxon>
        <taxon>Tepidisphaerales</taxon>
        <taxon>Tepidisphaeraceae</taxon>
        <taxon>Humisphaera</taxon>
    </lineage>
</organism>
<dbReference type="EMBL" id="CP063458">
    <property type="protein sequence ID" value="QOV90108.1"/>
    <property type="molecule type" value="Genomic_DNA"/>
</dbReference>
<keyword evidence="1" id="KW-0732">Signal</keyword>
<dbReference type="InterPro" id="IPR014917">
    <property type="entry name" value="DUF1800"/>
</dbReference>
<dbReference type="AlphaFoldDB" id="A0A7M2WX52"/>
<feature type="chain" id="PRO_5034875255" evidence="1">
    <location>
        <begin position="32"/>
        <end position="609"/>
    </location>
</feature>
<evidence type="ECO:0000256" key="1">
    <source>
        <dbReference type="SAM" id="SignalP"/>
    </source>
</evidence>
<gene>
    <name evidence="2" type="ORF">IPV69_01675</name>
</gene>
<feature type="signal peptide" evidence="1">
    <location>
        <begin position="1"/>
        <end position="31"/>
    </location>
</feature>
<dbReference type="Proteomes" id="UP000593765">
    <property type="component" value="Chromosome"/>
</dbReference>
<dbReference type="Pfam" id="PF08811">
    <property type="entry name" value="DUF1800"/>
    <property type="match status" value="1"/>
</dbReference>
<name>A0A7M2WX52_9BACT</name>